<accession>A0ABP6L1T2</accession>
<feature type="domain" description="DUF11" evidence="2">
    <location>
        <begin position="261"/>
        <end position="305"/>
    </location>
</feature>
<dbReference type="NCBIfam" id="TIGR01451">
    <property type="entry name" value="B_ant_repeat"/>
    <property type="match status" value="1"/>
</dbReference>
<sequence>MVCAVGLGPMAHALALTGDPKDVPAFEITCGQGRTGPSLRLTRQAHRDGARTIITVHVANTGDTGAKAARFAENLSAVPGATTVGETLTTSGTLSHDDSLLRWTGDVPAGDDVSIRYAVRTSGTKLYIPTVDTHAGTTCRDTSPHPATTGAPSGKTGTKTGTETGAETAAGTGVEGGPQAETRTETGSETGSGSGTGTGTETKADTEAEAEAEAESGTGPGRPSGKARTQAGERADAIAGTRTIRQAYVRSTRSAMVVGGGDPAPGSVLEYTVTATNTGDDTAVGVVLTAPIPADTVFVPGSISVATGPGVGPKTDRTGDDQGDFAGDRVRVRLGTGANAVSGGSLAPGRSTSVRFRVTLGADSPGTAADTGTTVEFSGSGTASRVSVPAENIPLAAPEPVSTLAMLKTVSPGTVTA</sequence>
<evidence type="ECO:0000313" key="3">
    <source>
        <dbReference type="EMBL" id="GAA3026336.1"/>
    </source>
</evidence>
<protein>
    <recommendedName>
        <fullName evidence="2">DUF11 domain-containing protein</fullName>
    </recommendedName>
</protein>
<reference evidence="4" key="1">
    <citation type="journal article" date="2019" name="Int. J. Syst. Evol. Microbiol.">
        <title>The Global Catalogue of Microorganisms (GCM) 10K type strain sequencing project: providing services to taxonomists for standard genome sequencing and annotation.</title>
        <authorList>
            <consortium name="The Broad Institute Genomics Platform"/>
            <consortium name="The Broad Institute Genome Sequencing Center for Infectious Disease"/>
            <person name="Wu L."/>
            <person name="Ma J."/>
        </authorList>
    </citation>
    <scope>NUCLEOTIDE SEQUENCE [LARGE SCALE GENOMIC DNA]</scope>
    <source>
        <strain evidence="4">JCM 3106</strain>
    </source>
</reference>
<keyword evidence="4" id="KW-1185">Reference proteome</keyword>
<name>A0ABP6L1T2_9ACTN</name>
<evidence type="ECO:0000313" key="4">
    <source>
        <dbReference type="Proteomes" id="UP001499930"/>
    </source>
</evidence>
<dbReference type="InterPro" id="IPR001434">
    <property type="entry name" value="OmcB-like_DUF11"/>
</dbReference>
<dbReference type="InterPro" id="IPR047589">
    <property type="entry name" value="DUF11_rpt"/>
</dbReference>
<evidence type="ECO:0000259" key="2">
    <source>
        <dbReference type="Pfam" id="PF01345"/>
    </source>
</evidence>
<dbReference type="Pfam" id="PF01345">
    <property type="entry name" value="DUF11"/>
    <property type="match status" value="1"/>
</dbReference>
<dbReference type="Proteomes" id="UP001499930">
    <property type="component" value="Unassembled WGS sequence"/>
</dbReference>
<organism evidence="3 4">
    <name type="scientific">Streptosporangium longisporum</name>
    <dbReference type="NCBI Taxonomy" id="46187"/>
    <lineage>
        <taxon>Bacteria</taxon>
        <taxon>Bacillati</taxon>
        <taxon>Actinomycetota</taxon>
        <taxon>Actinomycetes</taxon>
        <taxon>Streptosporangiales</taxon>
        <taxon>Streptosporangiaceae</taxon>
        <taxon>Streptosporangium</taxon>
    </lineage>
</organism>
<gene>
    <name evidence="3" type="ORF">GCM10017559_60300</name>
</gene>
<dbReference type="EMBL" id="BAAAWD010000015">
    <property type="protein sequence ID" value="GAA3026336.1"/>
    <property type="molecule type" value="Genomic_DNA"/>
</dbReference>
<proteinExistence type="predicted"/>
<evidence type="ECO:0000256" key="1">
    <source>
        <dbReference type="SAM" id="MobiDB-lite"/>
    </source>
</evidence>
<feature type="compositionally biased region" description="Low complexity" evidence="1">
    <location>
        <begin position="146"/>
        <end position="172"/>
    </location>
</feature>
<feature type="region of interest" description="Disordered" evidence="1">
    <location>
        <begin position="134"/>
        <end position="239"/>
    </location>
</feature>
<comment type="caution">
    <text evidence="3">The sequence shown here is derived from an EMBL/GenBank/DDBJ whole genome shotgun (WGS) entry which is preliminary data.</text>
</comment>